<dbReference type="FunFam" id="2.30.42.10:FF:000105">
    <property type="entry name" value="Tyrosine-protein phosphatase non-receptor type 13"/>
    <property type="match status" value="1"/>
</dbReference>
<evidence type="ECO:0000256" key="10">
    <source>
        <dbReference type="SAM" id="MobiDB-lite"/>
    </source>
</evidence>
<dbReference type="InterPro" id="IPR000242">
    <property type="entry name" value="PTP_cat"/>
</dbReference>
<dbReference type="InterPro" id="IPR029071">
    <property type="entry name" value="Ubiquitin-like_domsf"/>
</dbReference>
<feature type="domain" description="KIND" evidence="15">
    <location>
        <begin position="198"/>
        <end position="375"/>
    </location>
</feature>
<dbReference type="Pfam" id="PF00373">
    <property type="entry name" value="FERM_M"/>
    <property type="match status" value="1"/>
</dbReference>
<gene>
    <name evidence="16" type="primary">PTPN20</name>
    <name evidence="16" type="ORF">Y1Q_0001794</name>
</gene>
<comment type="caution">
    <text evidence="16">The sequence shown here is derived from an EMBL/GenBank/DDBJ whole genome shotgun (WGS) entry which is preliminary data.</text>
</comment>
<feature type="domain" description="Tyrosine-protein phosphatase" evidence="11">
    <location>
        <begin position="2101"/>
        <end position="2354"/>
    </location>
</feature>
<organism evidence="16 17">
    <name type="scientific">Alligator mississippiensis</name>
    <name type="common">American alligator</name>
    <dbReference type="NCBI Taxonomy" id="8496"/>
    <lineage>
        <taxon>Eukaryota</taxon>
        <taxon>Metazoa</taxon>
        <taxon>Chordata</taxon>
        <taxon>Craniata</taxon>
        <taxon>Vertebrata</taxon>
        <taxon>Euteleostomi</taxon>
        <taxon>Archelosauria</taxon>
        <taxon>Archosauria</taxon>
        <taxon>Crocodylia</taxon>
        <taxon>Alligatoridae</taxon>
        <taxon>Alligatorinae</taxon>
        <taxon>Alligator</taxon>
    </lineage>
</organism>
<dbReference type="Gene3D" id="1.10.510.10">
    <property type="entry name" value="Transferase(Phosphotransferase) domain 1"/>
    <property type="match status" value="1"/>
</dbReference>
<sequence length="2367" mass="262862">MKRTATGQIGQGMGQYHIYHLPFGVKSASKVFQQKSPGCLGDIPGIHIILDDMVIAAATKEERDTILKQVLERAHLKGVKFNKDKIQFLVNSVRYMGHNFSKDGVKPDNGKVEAINRMPPSTDKKGLQRLLRAIQYSTQYIPHVSSLAALLRAPLRNDIIWHWGPEHQEALDKLKQTITMAPVLSIRPVVAEMSSYCVTLAEVLQAKGCALEEQDIWALLLLATEQLLKDLHKDHIISVICPGSVLLSAGGGLSFQDIASHSEIALFCAPELLHKTKHVGITQVLLYSLGMTLYWAADYQIPPSQSLQMSNQLHNLLLTLCEDQPHKRLSPESILEACIEHQKESSSSPAAIYIKGLVRLVLGSITEVEQAVTEDSKAIQLKRSHVIRKRLHKKTSESISALPPQLNFHQGSRLMNCSRSAEDYRQLVVDYSDLNGISESTSLILSNQGLRRGRPLPAQRSWDPCLNGLRTQSGSKLFNNRSASAMDEMPTSTQKNSKHNLINLDSTFSVSAKDSSAAAASQRCLFKRKYKFSGPEFIILSREPPVTLHLPGSIVTKKGKSYMSQRDLSIILLNGQCLEVKCDIKSKARDIFSMVMAYTNLPEHFYFGLAYLKGKEFFFLDDETKIYKVAPEGWKDQPKRKTSIINFTLFLRIKFFVSHFSVIQHGLTQHQFYLQLRKDILDERLYCNDEIILQLGALALQAEFGNYSPEMHGKNYFRAEDYIPASRIEKMTLVYVQRELAKLHHMTCSLFEDEAELKFLRVTQQLPEYGMLFHHVFQEKKAAGADTVLGICAKGIIVYDVKNHTRIAVLRFQWQEMERISAHRKKFMIESSFKKHKFITDTAKTCKYLLHLCSAQHKFNARMSSFHLWQASSESKFLETDQMNATYAVQHEHFVLSQRMSHSENLLCRTDLENADAGMMSRSCDSISVGTNNVVGDKSNLGSSPSGLSQSEVHINLNENQRSYDYLSIRSNQNIASPSCSPVSQKEIVLSGLEREIICVHLKRDSQNGFGFVIIGGENVGKLDLGIFIASVIPGGPADRAGHIKPGGRLISVNNISLEGVSFNTAIKIIQSAPDEVELIISQPKDMYEEGIKEEKNLSRKSSTSESETTCIDSGRKRIQGCHTGPSKEKDINIDELEKVLSWSLAPELVNKISVLSVGHMDMEETDSFHSVPPTEVNSNGIYTVELVKDDGTLGISVTGGINTSVCHGGIYVKSVIPKGPADKDGQIKIGDRLLEVDGISLCGITHKQAVEYLKKAGQVAKLVLERGHHDLAERCPAANDRKEGKCPVTFLAASSSDDPKGYPFATDDNIFEVKLIKNSGGLGFSFLQMKRDARKHLGGNIVRIKRLFPGQPAEENGEIEAGDVILAVNGKPIQGLSYQDVLHLLRGAPPEVTLLLCRPPKGVLPEIDQSALTPAPSPVKGLVAVTLASPDATNSLSQSAREADCTLPECQDSQDFPAVASCSKLPEEESPPHEKQKIGAPHEKPLDKSAAQGTCSYQHLWKSYQENIPTEAFRSLEEEVRQNCYSPCEFGRAESPVFDRSDGDLLSMYCMPEILSLAPVDEEYLAISSTSPTSLSCGGSSETASPAIAAPQPWAPSRLSVSSPIIKPSNSDNEWEDVDELEGEEEEEDYTWETEISVTLTRSENNGYGFTVVLNKLDSCLYVDEIRNDPALSDGRLRRGDRIIMVNGVDVTVLPCHEALKLLQSCPCNLSLVVGRGNNDLYPSVTVDDIPEIILTKGDNGQLGLKLTGGARSKLHGIYVLEIVPGSPASIEGSLQPHDQILYICGLRTEGINLGEAIRAIEAASQYVQIKAIRNGNPVVPIEQQNTKHSEEDSCTAEQSTFELANAQNGIINIELEKTANGNLGFALIGGRNGGALLIKAISPGSITDLDGRLQVGDILLKVNRTSVSGLPRCMVVDLLRQAQGIVRLTVCRSTALHRASSGSQSNTSSPLSTAAESDECGGERGLGDQPNFTVKGEEEQSSQMCSKDSESKCSPPLQDYSAEQVYQDVTNVAAGRSQIYTGHESSFRRNSQESDSDSWNSEDDASRRISNLPRGSILVSEDELTELIYIKPVPTGVGLRTGMKNLIRALQQQIEKQDILKEFLALEHMKPLDDCKVGKAPENREKNRYRDILPYDETRVPLGENKAYINASYIRIPVGQEEHFYIITQGPLPSTTADFWQMVWENQSDVIAMMTKEVELGKIKCHQYWPEPPCVSIDLAQFHLRLDNYQILDYFIIRIIELINKQTEERRFIKHLQFTTWPDHGTPKLAEQLVKFICYMKKVHQTGPIVAHCSAGIGRSGVLLCVDILLSYIEKDLCFNIKQIVRELRHQRFGMIQTKDQYLFCYEVVLKVLQNIQAMDSHQLQ</sequence>
<dbReference type="Gene3D" id="3.30.70.270">
    <property type="match status" value="2"/>
</dbReference>
<dbReference type="Gene3D" id="3.10.20.90">
    <property type="entry name" value="Phosphatidylinositol 3-kinase Catalytic Subunit, Chain A, domain 1"/>
    <property type="match status" value="1"/>
</dbReference>
<dbReference type="InterPro" id="IPR000387">
    <property type="entry name" value="Tyr_Pase_dom"/>
</dbReference>
<dbReference type="EMBL" id="AKHW03005917">
    <property type="protein sequence ID" value="KYO25168.1"/>
    <property type="molecule type" value="Genomic_DNA"/>
</dbReference>
<dbReference type="InterPro" id="IPR011993">
    <property type="entry name" value="PH-like_dom_sf"/>
</dbReference>
<dbReference type="GO" id="GO:0004725">
    <property type="term" value="F:protein tyrosine phosphatase activity"/>
    <property type="evidence" value="ECO:0007669"/>
    <property type="project" value="InterPro"/>
</dbReference>
<evidence type="ECO:0000259" key="15">
    <source>
        <dbReference type="PROSITE" id="PS51377"/>
    </source>
</evidence>
<dbReference type="Gene3D" id="3.10.10.10">
    <property type="entry name" value="HIV Type 1 Reverse Transcriptase, subunit A, domain 1"/>
    <property type="match status" value="1"/>
</dbReference>
<dbReference type="SUPFAM" id="SSF52799">
    <property type="entry name" value="(Phosphotyrosine protein) phosphatases II"/>
    <property type="match status" value="1"/>
</dbReference>
<feature type="compositionally biased region" description="Acidic residues" evidence="10">
    <location>
        <begin position="2036"/>
        <end position="2045"/>
    </location>
</feature>
<dbReference type="PANTHER" id="PTHR46900">
    <property type="entry name" value="TYROSINE-PROTEIN PHOSPHATASE NON-RECEPTOR TYPE 13"/>
    <property type="match status" value="1"/>
</dbReference>
<dbReference type="InterPro" id="IPR029021">
    <property type="entry name" value="Prot-tyrosine_phosphatase-like"/>
</dbReference>
<keyword evidence="17" id="KW-1185">Reference proteome</keyword>
<feature type="domain" description="PDZ" evidence="14">
    <location>
        <begin position="1638"/>
        <end position="1719"/>
    </location>
</feature>
<proteinExistence type="inferred from homology"/>
<dbReference type="CDD" id="cd06792">
    <property type="entry name" value="PDZ2-PTPN13_FRMPD2-like"/>
    <property type="match status" value="1"/>
</dbReference>
<feature type="region of interest" description="Disordered" evidence="10">
    <location>
        <begin position="1941"/>
        <end position="1999"/>
    </location>
</feature>
<dbReference type="STRING" id="8496.A0A151MKW1"/>
<dbReference type="Pfam" id="PF00078">
    <property type="entry name" value="RVT_1"/>
    <property type="match status" value="1"/>
</dbReference>
<dbReference type="InterPro" id="IPR043502">
    <property type="entry name" value="DNA/RNA_pol_sf"/>
</dbReference>
<dbReference type="SMART" id="SM01196">
    <property type="entry name" value="FERM_C"/>
    <property type="match status" value="1"/>
</dbReference>
<dbReference type="InterPro" id="IPR052074">
    <property type="entry name" value="NonRcpt_TyrProt_Phosphatase"/>
</dbReference>
<dbReference type="SUPFAM" id="SSF50156">
    <property type="entry name" value="PDZ domain-like"/>
    <property type="match status" value="6"/>
</dbReference>
<dbReference type="Gene3D" id="1.20.80.10">
    <property type="match status" value="1"/>
</dbReference>
<dbReference type="SMART" id="SM00750">
    <property type="entry name" value="KIND"/>
    <property type="match status" value="1"/>
</dbReference>
<evidence type="ECO:0000256" key="6">
    <source>
        <dbReference type="ARBA" id="ARBA00022490"/>
    </source>
</evidence>
<dbReference type="GO" id="GO:0004523">
    <property type="term" value="F:RNA-DNA hybrid ribonuclease activity"/>
    <property type="evidence" value="ECO:0007669"/>
    <property type="project" value="UniProtKB-EC"/>
</dbReference>
<evidence type="ECO:0000256" key="8">
    <source>
        <dbReference type="ARBA" id="ARBA00023212"/>
    </source>
</evidence>
<evidence type="ECO:0000259" key="11">
    <source>
        <dbReference type="PROSITE" id="PS50055"/>
    </source>
</evidence>
<dbReference type="SUPFAM" id="SSF54236">
    <property type="entry name" value="Ubiquitin-like"/>
    <property type="match status" value="1"/>
</dbReference>
<dbReference type="InterPro" id="IPR001478">
    <property type="entry name" value="PDZ"/>
</dbReference>
<keyword evidence="9" id="KW-0539">Nucleus</keyword>
<feature type="domain" description="PDZ" evidence="14">
    <location>
        <begin position="999"/>
        <end position="1085"/>
    </location>
</feature>
<dbReference type="PROSITE" id="PS51377">
    <property type="entry name" value="KIND"/>
    <property type="match status" value="1"/>
</dbReference>
<dbReference type="Proteomes" id="UP000050525">
    <property type="component" value="Unassembled WGS sequence"/>
</dbReference>
<dbReference type="PROSITE" id="PS50057">
    <property type="entry name" value="FERM_3"/>
    <property type="match status" value="1"/>
</dbReference>
<dbReference type="CDD" id="cd14473">
    <property type="entry name" value="FERM_B-lobe"/>
    <property type="match status" value="1"/>
</dbReference>
<feature type="domain" description="PDZ" evidence="14">
    <location>
        <begin position="1854"/>
        <end position="1936"/>
    </location>
</feature>
<comment type="similarity">
    <text evidence="4">Belongs to the beta type-B retroviral polymerase family. HERV class-II K(HML-2) pol subfamily.</text>
</comment>
<dbReference type="SMART" id="SM00404">
    <property type="entry name" value="PTPc_motif"/>
    <property type="match status" value="1"/>
</dbReference>
<dbReference type="CDD" id="cd06695">
    <property type="entry name" value="PDZ3_PTPN13_FRMPD2-like"/>
    <property type="match status" value="1"/>
</dbReference>
<dbReference type="InterPro" id="IPR018979">
    <property type="entry name" value="FERM_N"/>
</dbReference>
<feature type="domain" description="PDZ" evidence="14">
    <location>
        <begin position="1184"/>
        <end position="1269"/>
    </location>
</feature>
<feature type="region of interest" description="Disordered" evidence="10">
    <location>
        <begin position="1463"/>
        <end position="1485"/>
    </location>
</feature>
<dbReference type="InterPro" id="IPR036034">
    <property type="entry name" value="PDZ_sf"/>
</dbReference>
<accession>A0A151MKW1</accession>
<dbReference type="PANTHER" id="PTHR46900:SF4">
    <property type="entry name" value="FERM AND PDZ DOMAIN CONTAINING 2"/>
    <property type="match status" value="1"/>
</dbReference>
<dbReference type="PROSITE" id="PS50056">
    <property type="entry name" value="TYR_PHOSPHATASE_2"/>
    <property type="match status" value="1"/>
</dbReference>
<dbReference type="FunFam" id="2.30.42.10:FF:000084">
    <property type="entry name" value="Tyrosine-protein phosphatase non-receptor type 13"/>
    <property type="match status" value="1"/>
</dbReference>
<dbReference type="PROSITE" id="PS50106">
    <property type="entry name" value="PDZ"/>
    <property type="match status" value="6"/>
</dbReference>
<keyword evidence="6" id="KW-0963">Cytoplasm</keyword>
<reference evidence="16 17" key="1">
    <citation type="journal article" date="2012" name="Genome Biol.">
        <title>Sequencing three crocodilian genomes to illuminate the evolution of archosaurs and amniotes.</title>
        <authorList>
            <person name="St John J.A."/>
            <person name="Braun E.L."/>
            <person name="Isberg S.R."/>
            <person name="Miles L.G."/>
            <person name="Chong A.Y."/>
            <person name="Gongora J."/>
            <person name="Dalzell P."/>
            <person name="Moran C."/>
            <person name="Bed'hom B."/>
            <person name="Abzhanov A."/>
            <person name="Burgess S.C."/>
            <person name="Cooksey A.M."/>
            <person name="Castoe T.A."/>
            <person name="Crawford N.G."/>
            <person name="Densmore L.D."/>
            <person name="Drew J.C."/>
            <person name="Edwards S.V."/>
            <person name="Faircloth B.C."/>
            <person name="Fujita M.K."/>
            <person name="Greenwold M.J."/>
            <person name="Hoffmann F.G."/>
            <person name="Howard J.M."/>
            <person name="Iguchi T."/>
            <person name="Janes D.E."/>
            <person name="Khan S.Y."/>
            <person name="Kohno S."/>
            <person name="de Koning A.J."/>
            <person name="Lance S.L."/>
            <person name="McCarthy F.M."/>
            <person name="McCormack J.E."/>
            <person name="Merchant M.E."/>
            <person name="Peterson D.G."/>
            <person name="Pollock D.D."/>
            <person name="Pourmand N."/>
            <person name="Raney B.J."/>
            <person name="Roessler K.A."/>
            <person name="Sanford J.R."/>
            <person name="Sawyer R.H."/>
            <person name="Schmidt C.J."/>
            <person name="Triplett E.W."/>
            <person name="Tuberville T.D."/>
            <person name="Venegas-Anaya M."/>
            <person name="Howard J.T."/>
            <person name="Jarvis E.D."/>
            <person name="Guillette L.J.Jr."/>
            <person name="Glenn T.C."/>
            <person name="Green R.E."/>
            <person name="Ray D.A."/>
        </authorList>
    </citation>
    <scope>NUCLEOTIDE SEQUENCE [LARGE SCALE GENOMIC DNA]</scope>
    <source>
        <strain evidence="16">KSC_2009_1</strain>
    </source>
</reference>
<dbReference type="SUPFAM" id="SSF56672">
    <property type="entry name" value="DNA/RNA polymerases"/>
    <property type="match status" value="1"/>
</dbReference>
<comment type="similarity">
    <text evidence="3">Belongs to the protein-tyrosine phosphatase family. Non-receptor class subfamily.</text>
</comment>
<dbReference type="InterPro" id="IPR000477">
    <property type="entry name" value="RT_dom"/>
</dbReference>
<feature type="compositionally biased region" description="Basic and acidic residues" evidence="10">
    <location>
        <begin position="1466"/>
        <end position="1485"/>
    </location>
</feature>
<dbReference type="SMART" id="SM00228">
    <property type="entry name" value="PDZ"/>
    <property type="match status" value="6"/>
</dbReference>
<evidence type="ECO:0000259" key="12">
    <source>
        <dbReference type="PROSITE" id="PS50056"/>
    </source>
</evidence>
<dbReference type="Pfam" id="PF09380">
    <property type="entry name" value="FERM_C"/>
    <property type="match status" value="1"/>
</dbReference>
<dbReference type="Gene3D" id="2.30.29.30">
    <property type="entry name" value="Pleckstrin-homology domain (PH domain)/Phosphotyrosine-binding domain (PTB)"/>
    <property type="match status" value="1"/>
</dbReference>
<dbReference type="SUPFAM" id="SSF50729">
    <property type="entry name" value="PH domain-like"/>
    <property type="match status" value="1"/>
</dbReference>
<protein>
    <recommendedName>
        <fullName evidence="5">ribonuclease H</fullName>
        <ecNumber evidence="5">3.1.26.4</ecNumber>
    </recommendedName>
</protein>
<dbReference type="PRINTS" id="PR00935">
    <property type="entry name" value="BAND41"/>
</dbReference>
<evidence type="ECO:0000256" key="9">
    <source>
        <dbReference type="ARBA" id="ARBA00023242"/>
    </source>
</evidence>
<dbReference type="InterPro" id="IPR000299">
    <property type="entry name" value="FERM_domain"/>
</dbReference>
<evidence type="ECO:0000256" key="5">
    <source>
        <dbReference type="ARBA" id="ARBA00012180"/>
    </source>
</evidence>
<feature type="domain" description="Tyrosine specific protein phosphatases" evidence="12">
    <location>
        <begin position="2273"/>
        <end position="2345"/>
    </location>
</feature>
<feature type="region of interest" description="Disordered" evidence="10">
    <location>
        <begin position="2025"/>
        <end position="2049"/>
    </location>
</feature>
<keyword evidence="7" id="KW-0677">Repeat</keyword>
<evidence type="ECO:0000259" key="13">
    <source>
        <dbReference type="PROSITE" id="PS50057"/>
    </source>
</evidence>
<dbReference type="PROSITE" id="PS50055">
    <property type="entry name" value="TYR_PHOSPHATASE_PTP"/>
    <property type="match status" value="1"/>
</dbReference>
<dbReference type="Gene3D" id="2.30.42.10">
    <property type="match status" value="6"/>
</dbReference>
<dbReference type="EC" id="3.1.26.4" evidence="5"/>
<evidence type="ECO:0000313" key="17">
    <source>
        <dbReference type="Proteomes" id="UP000050525"/>
    </source>
</evidence>
<evidence type="ECO:0000313" key="16">
    <source>
        <dbReference type="EMBL" id="KYO25168.1"/>
    </source>
</evidence>
<dbReference type="SUPFAM" id="SSF47031">
    <property type="entry name" value="Second domain of FERM"/>
    <property type="match status" value="1"/>
</dbReference>
<feature type="region of interest" description="Disordered" evidence="10">
    <location>
        <begin position="1094"/>
        <end position="1127"/>
    </location>
</feature>
<evidence type="ECO:0000256" key="4">
    <source>
        <dbReference type="ARBA" id="ARBA00010879"/>
    </source>
</evidence>
<dbReference type="SMART" id="SM00194">
    <property type="entry name" value="PTPc"/>
    <property type="match status" value="1"/>
</dbReference>
<evidence type="ECO:0000256" key="1">
    <source>
        <dbReference type="ARBA" id="ARBA00004123"/>
    </source>
</evidence>
<dbReference type="CDD" id="cd23071">
    <property type="entry name" value="PDZ1_FRMPD2-like"/>
    <property type="match status" value="1"/>
</dbReference>
<dbReference type="PRINTS" id="PR00700">
    <property type="entry name" value="PRTYPHPHTASE"/>
</dbReference>
<evidence type="ECO:0000256" key="7">
    <source>
        <dbReference type="ARBA" id="ARBA00022737"/>
    </source>
</evidence>
<dbReference type="InterPro" id="IPR043128">
    <property type="entry name" value="Rev_trsase/Diguanyl_cyclase"/>
</dbReference>
<comment type="subcellular location">
    <subcellularLocation>
        <location evidence="2">Cytoplasm</location>
        <location evidence="2">Cytoskeleton</location>
    </subcellularLocation>
    <subcellularLocation>
        <location evidence="1">Nucleus</location>
    </subcellularLocation>
</comment>
<dbReference type="CDD" id="cd17196">
    <property type="entry name" value="FERM_F1_FRMPD2"/>
    <property type="match status" value="1"/>
</dbReference>
<dbReference type="Pfam" id="PF17820">
    <property type="entry name" value="PDZ_6"/>
    <property type="match status" value="1"/>
</dbReference>
<dbReference type="Pfam" id="PF00595">
    <property type="entry name" value="PDZ"/>
    <property type="match status" value="5"/>
</dbReference>
<evidence type="ECO:0000256" key="3">
    <source>
        <dbReference type="ARBA" id="ARBA00009649"/>
    </source>
</evidence>
<evidence type="ECO:0000259" key="14">
    <source>
        <dbReference type="PROSITE" id="PS50106"/>
    </source>
</evidence>
<dbReference type="GO" id="GO:0005634">
    <property type="term" value="C:nucleus"/>
    <property type="evidence" value="ECO:0007669"/>
    <property type="project" value="UniProtKB-SubCell"/>
</dbReference>
<keyword evidence="8" id="KW-0206">Cytoskeleton</keyword>
<dbReference type="InterPro" id="IPR003595">
    <property type="entry name" value="Tyr_Pase_cat"/>
</dbReference>
<dbReference type="CDD" id="cd14596">
    <property type="entry name" value="PTPc-N20"/>
    <property type="match status" value="1"/>
</dbReference>
<feature type="domain" description="FERM" evidence="13">
    <location>
        <begin position="566"/>
        <end position="864"/>
    </location>
</feature>
<dbReference type="InterPro" id="IPR019748">
    <property type="entry name" value="FERM_central"/>
</dbReference>
<dbReference type="InterPro" id="IPR014352">
    <property type="entry name" value="FERM/acyl-CoA-bd_prot_sf"/>
</dbReference>
<dbReference type="Pfam" id="PF00102">
    <property type="entry name" value="Y_phosphatase"/>
    <property type="match status" value="1"/>
</dbReference>
<dbReference type="GO" id="GO:0005856">
    <property type="term" value="C:cytoskeleton"/>
    <property type="evidence" value="ECO:0007669"/>
    <property type="project" value="UniProtKB-SubCell"/>
</dbReference>
<feature type="domain" description="PDZ" evidence="14">
    <location>
        <begin position="1313"/>
        <end position="1401"/>
    </location>
</feature>
<evidence type="ECO:0000256" key="2">
    <source>
        <dbReference type="ARBA" id="ARBA00004245"/>
    </source>
</evidence>
<dbReference type="InterPro" id="IPR041489">
    <property type="entry name" value="PDZ_6"/>
</dbReference>
<dbReference type="Gene3D" id="3.90.190.10">
    <property type="entry name" value="Protein tyrosine phosphatase superfamily"/>
    <property type="match status" value="1"/>
</dbReference>
<feature type="domain" description="PDZ" evidence="14">
    <location>
        <begin position="1733"/>
        <end position="1817"/>
    </location>
</feature>
<dbReference type="InterPro" id="IPR011019">
    <property type="entry name" value="KIND_dom"/>
</dbReference>
<dbReference type="InterPro" id="IPR018980">
    <property type="entry name" value="FERM_PH-like_C"/>
</dbReference>
<name>A0A151MKW1_ALLMI</name>
<feature type="compositionally biased region" description="Polar residues" evidence="10">
    <location>
        <begin position="1942"/>
        <end position="1957"/>
    </location>
</feature>
<dbReference type="SMART" id="SM00295">
    <property type="entry name" value="B41"/>
    <property type="match status" value="1"/>
</dbReference>
<dbReference type="Pfam" id="PF09379">
    <property type="entry name" value="FERM_N"/>
    <property type="match status" value="1"/>
</dbReference>
<dbReference type="InterPro" id="IPR019749">
    <property type="entry name" value="Band_41_domain"/>
</dbReference>
<dbReference type="InterPro" id="IPR035963">
    <property type="entry name" value="FERM_2"/>
</dbReference>